<dbReference type="InterPro" id="IPR048720">
    <property type="entry name" value="PROPPIN"/>
</dbReference>
<evidence type="ECO:0000256" key="2">
    <source>
        <dbReference type="ARBA" id="ARBA00022737"/>
    </source>
</evidence>
<dbReference type="KEGG" id="ndi:NDAI_0G05990"/>
<dbReference type="eggNOG" id="KOG2110">
    <property type="taxonomic scope" value="Eukaryota"/>
</dbReference>
<keyword evidence="2" id="KW-0677">Repeat</keyword>
<dbReference type="EMBL" id="HE580273">
    <property type="protein sequence ID" value="CCK73582.1"/>
    <property type="molecule type" value="Genomic_DNA"/>
</dbReference>
<evidence type="ECO:0000256" key="3">
    <source>
        <dbReference type="ARBA" id="ARBA00025740"/>
    </source>
</evidence>
<evidence type="ECO:0000313" key="4">
    <source>
        <dbReference type="EMBL" id="CCK73582.1"/>
    </source>
</evidence>
<name>J7RTL4_NAUDC</name>
<dbReference type="SUPFAM" id="SSF50978">
    <property type="entry name" value="WD40 repeat-like"/>
    <property type="match status" value="1"/>
</dbReference>
<evidence type="ECO:0000313" key="5">
    <source>
        <dbReference type="Proteomes" id="UP000000689"/>
    </source>
</evidence>
<dbReference type="PANTHER" id="PTHR11227">
    <property type="entry name" value="WD-REPEAT PROTEIN INTERACTING WITH PHOSPHOINOSIDES WIPI -RELATED"/>
    <property type="match status" value="1"/>
</dbReference>
<gene>
    <name evidence="4" type="primary">NDAI0G05990</name>
    <name evidence="4" type="ordered locus">NDAI_0G05990</name>
</gene>
<evidence type="ECO:0008006" key="6">
    <source>
        <dbReference type="Google" id="ProtNLM"/>
    </source>
</evidence>
<comment type="similarity">
    <text evidence="3">Belongs to the WD repeat PROPPIN family.</text>
</comment>
<dbReference type="OrthoDB" id="1667587at2759"/>
<proteinExistence type="inferred from homology"/>
<protein>
    <recommendedName>
        <fullName evidence="6">Autophagy-related protein 18</fullName>
    </recommendedName>
</protein>
<dbReference type="SMART" id="SM00320">
    <property type="entry name" value="WD40"/>
    <property type="match status" value="3"/>
</dbReference>
<dbReference type="STRING" id="1071378.J7RTL4"/>
<dbReference type="InterPro" id="IPR001680">
    <property type="entry name" value="WD40_rpt"/>
</dbReference>
<dbReference type="InterPro" id="IPR036322">
    <property type="entry name" value="WD40_repeat_dom_sf"/>
</dbReference>
<organism evidence="4 5">
    <name type="scientific">Naumovozyma dairenensis (strain ATCC 10597 / BCRC 20456 / CBS 421 / NBRC 0211 / NRRL Y-12639)</name>
    <name type="common">Saccharomyces dairenensis</name>
    <dbReference type="NCBI Taxonomy" id="1071378"/>
    <lineage>
        <taxon>Eukaryota</taxon>
        <taxon>Fungi</taxon>
        <taxon>Dikarya</taxon>
        <taxon>Ascomycota</taxon>
        <taxon>Saccharomycotina</taxon>
        <taxon>Saccharomycetes</taxon>
        <taxon>Saccharomycetales</taxon>
        <taxon>Saccharomycetaceae</taxon>
        <taxon>Naumovozyma</taxon>
    </lineage>
</organism>
<keyword evidence="1" id="KW-0853">WD repeat</keyword>
<dbReference type="Gene3D" id="2.130.10.10">
    <property type="entry name" value="YVTN repeat-like/Quinoprotein amine dehydrogenase"/>
    <property type="match status" value="1"/>
</dbReference>
<dbReference type="GeneID" id="13927049"/>
<dbReference type="HOGENOM" id="CLU_025895_5_2_1"/>
<accession>J7RTL4</accession>
<keyword evidence="5" id="KW-1185">Reference proteome</keyword>
<dbReference type="AlphaFoldDB" id="J7RTL4"/>
<evidence type="ECO:0000256" key="1">
    <source>
        <dbReference type="ARBA" id="ARBA00022574"/>
    </source>
</evidence>
<dbReference type="GO" id="GO:0005737">
    <property type="term" value="C:cytoplasm"/>
    <property type="evidence" value="ECO:0007669"/>
    <property type="project" value="UniProtKB-ARBA"/>
</dbReference>
<dbReference type="InterPro" id="IPR015943">
    <property type="entry name" value="WD40/YVTN_repeat-like_dom_sf"/>
</dbReference>
<dbReference type="OMA" id="AVTMIHA"/>
<sequence>MDDPSSSSHDIINCLNFNQTGTCVSMGTSKGFKIYNCEPFGEFYSEDTGGIKDVGHAGNKQVNRNGGYSIVEMLFSTSLVVLVGNGDQPEYSPRKLKIVNTKKQTIICQITFPTPVKGAKLNRSRLVVLLSHQIYVYDIKTLKLIHLIEMDSNFRSVLAVSSDPQRNLMAFPSSINILLNSRIVKDDVIISDSINIVSGKDGIQNSTTKSNKKNQNAREVKGDIVIYDLDNLQPRSVIEAHESEISCLVFSSDGIMIATASITGTIIRIFDTKNGKKLRQFRRGTYTTRIISMCFSGDNSYLSISCLNGTVHIFKIQDLRDPNLQDQVDKEEITIPYVDTSRNTIARILRNTSQHLSRMAVETLDPVLPSQFVIESTRHFASFKLPPREENYPISAVSNGPNIEMNSTEYLKLLGNNKEGNPQLTESVTLASVLIADCRGYFSRYIFDPNRGGDCVLYSQYELSV</sequence>
<dbReference type="RefSeq" id="XP_003980258.1">
    <property type="nucleotide sequence ID" value="XM_003980209.1"/>
</dbReference>
<reference evidence="4 5" key="1">
    <citation type="journal article" date="2011" name="Proc. Natl. Acad. Sci. U.S.A.">
        <title>Evolutionary erosion of yeast sex chromosomes by mating-type switching accidents.</title>
        <authorList>
            <person name="Gordon J.L."/>
            <person name="Armisen D."/>
            <person name="Proux-Wera E."/>
            <person name="Oheigeartaigh S.S."/>
            <person name="Byrne K.P."/>
            <person name="Wolfe K.H."/>
        </authorList>
    </citation>
    <scope>NUCLEOTIDE SEQUENCE [LARGE SCALE GENOMIC DNA]</scope>
    <source>
        <strain evidence="5">ATCC 10597 / BCRC 20456 / CBS 421 / NBRC 0211 / NRRL Y-12639</strain>
    </source>
</reference>
<dbReference type="Pfam" id="PF21032">
    <property type="entry name" value="PROPPIN"/>
    <property type="match status" value="2"/>
</dbReference>
<dbReference type="Proteomes" id="UP000000689">
    <property type="component" value="Chromosome 7"/>
</dbReference>